<dbReference type="PANTHER" id="PTHR31080:SF96">
    <property type="entry name" value="21 KDA PROTEIN-LIKE"/>
    <property type="match status" value="1"/>
</dbReference>
<dbReference type="EC" id="3.1.1.11" evidence="3"/>
<comment type="similarity">
    <text evidence="2">In the C-terminal section; belongs to the pectinesterase family.</text>
</comment>
<evidence type="ECO:0000256" key="9">
    <source>
        <dbReference type="SAM" id="SignalP"/>
    </source>
</evidence>
<dbReference type="AlphaFoldDB" id="A0AAW0LML4"/>
<dbReference type="CDD" id="cd15798">
    <property type="entry name" value="PMEI-like_3"/>
    <property type="match status" value="1"/>
</dbReference>
<organism evidence="11 12">
    <name type="scientific">Quercus suber</name>
    <name type="common">Cork oak</name>
    <dbReference type="NCBI Taxonomy" id="58331"/>
    <lineage>
        <taxon>Eukaryota</taxon>
        <taxon>Viridiplantae</taxon>
        <taxon>Streptophyta</taxon>
        <taxon>Embryophyta</taxon>
        <taxon>Tracheophyta</taxon>
        <taxon>Spermatophyta</taxon>
        <taxon>Magnoliopsida</taxon>
        <taxon>eudicotyledons</taxon>
        <taxon>Gunneridae</taxon>
        <taxon>Pentapetalae</taxon>
        <taxon>rosids</taxon>
        <taxon>fabids</taxon>
        <taxon>Fagales</taxon>
        <taxon>Fagaceae</taxon>
        <taxon>Quercus</taxon>
    </lineage>
</organism>
<dbReference type="EMBL" id="PKMF04000076">
    <property type="protein sequence ID" value="KAK7852415.1"/>
    <property type="molecule type" value="Genomic_DNA"/>
</dbReference>
<dbReference type="FunFam" id="1.20.140.40:FF:000010">
    <property type="entry name" value="Pectinesterase"/>
    <property type="match status" value="1"/>
</dbReference>
<evidence type="ECO:0000256" key="2">
    <source>
        <dbReference type="ARBA" id="ARBA00007786"/>
    </source>
</evidence>
<keyword evidence="12" id="KW-1185">Reference proteome</keyword>
<feature type="signal peptide" evidence="9">
    <location>
        <begin position="1"/>
        <end position="24"/>
    </location>
</feature>
<keyword evidence="5" id="KW-1015">Disulfide bond</keyword>
<evidence type="ECO:0000256" key="6">
    <source>
        <dbReference type="ARBA" id="ARBA00023180"/>
    </source>
</evidence>
<dbReference type="InterPro" id="IPR051955">
    <property type="entry name" value="PME_Inhibitor"/>
</dbReference>
<dbReference type="GO" id="GO:0004857">
    <property type="term" value="F:enzyme inhibitor activity"/>
    <property type="evidence" value="ECO:0007669"/>
    <property type="project" value="InterPro"/>
</dbReference>
<gene>
    <name evidence="11" type="primary">21KD_4</name>
    <name evidence="11" type="ORF">CFP56_039037</name>
</gene>
<accession>A0AAW0LML4</accession>
<dbReference type="NCBIfam" id="TIGR01614">
    <property type="entry name" value="PME_inhib"/>
    <property type="match status" value="1"/>
</dbReference>
<evidence type="ECO:0000259" key="10">
    <source>
        <dbReference type="SMART" id="SM00856"/>
    </source>
</evidence>
<dbReference type="Gene3D" id="1.20.140.40">
    <property type="entry name" value="Invertase/pectin methylesterase inhibitor family protein"/>
    <property type="match status" value="1"/>
</dbReference>
<dbReference type="InterPro" id="IPR035513">
    <property type="entry name" value="Invertase/methylesterase_inhib"/>
</dbReference>
<keyword evidence="6" id="KW-0325">Glycoprotein</keyword>
<feature type="domain" description="Pectinesterase inhibitor" evidence="10">
    <location>
        <begin position="32"/>
        <end position="184"/>
    </location>
</feature>
<protein>
    <recommendedName>
        <fullName evidence="3">pectinesterase</fullName>
        <ecNumber evidence="3">3.1.1.11</ecNumber>
    </recommendedName>
</protein>
<dbReference type="SMART" id="SM00856">
    <property type="entry name" value="PMEI"/>
    <property type="match status" value="1"/>
</dbReference>
<evidence type="ECO:0000313" key="12">
    <source>
        <dbReference type="Proteomes" id="UP000237347"/>
    </source>
</evidence>
<evidence type="ECO:0000313" key="11">
    <source>
        <dbReference type="EMBL" id="KAK7852415.1"/>
    </source>
</evidence>
<reference evidence="11 12" key="1">
    <citation type="journal article" date="2018" name="Sci. Data">
        <title>The draft genome sequence of cork oak.</title>
        <authorList>
            <person name="Ramos A.M."/>
            <person name="Usie A."/>
            <person name="Barbosa P."/>
            <person name="Barros P.M."/>
            <person name="Capote T."/>
            <person name="Chaves I."/>
            <person name="Simoes F."/>
            <person name="Abreu I."/>
            <person name="Carrasquinho I."/>
            <person name="Faro C."/>
            <person name="Guimaraes J.B."/>
            <person name="Mendonca D."/>
            <person name="Nobrega F."/>
            <person name="Rodrigues L."/>
            <person name="Saibo N.J.M."/>
            <person name="Varela M.C."/>
            <person name="Egas C."/>
            <person name="Matos J."/>
            <person name="Miguel C.M."/>
            <person name="Oliveira M.M."/>
            <person name="Ricardo C.P."/>
            <person name="Goncalves S."/>
        </authorList>
    </citation>
    <scope>NUCLEOTIDE SEQUENCE [LARGE SCALE GENOMIC DNA]</scope>
    <source>
        <strain evidence="12">cv. HL8</strain>
    </source>
</reference>
<evidence type="ECO:0000256" key="1">
    <source>
        <dbReference type="ARBA" id="ARBA00006027"/>
    </source>
</evidence>
<dbReference type="PANTHER" id="PTHR31080">
    <property type="entry name" value="PECTINESTERASE INHIBITOR-LIKE"/>
    <property type="match status" value="1"/>
</dbReference>
<dbReference type="InterPro" id="IPR006501">
    <property type="entry name" value="Pectinesterase_inhib_dom"/>
</dbReference>
<evidence type="ECO:0000256" key="7">
    <source>
        <dbReference type="ARBA" id="ARBA00038471"/>
    </source>
</evidence>
<evidence type="ECO:0000256" key="3">
    <source>
        <dbReference type="ARBA" id="ARBA00013229"/>
    </source>
</evidence>
<comment type="similarity">
    <text evidence="7">Belongs to the PMEI family.</text>
</comment>
<keyword evidence="4 9" id="KW-0732">Signal</keyword>
<dbReference type="Proteomes" id="UP000237347">
    <property type="component" value="Unassembled WGS sequence"/>
</dbReference>
<feature type="chain" id="PRO_5043384875" description="pectinesterase" evidence="9">
    <location>
        <begin position="25"/>
        <end position="272"/>
    </location>
</feature>
<evidence type="ECO:0000256" key="5">
    <source>
        <dbReference type="ARBA" id="ARBA00023157"/>
    </source>
</evidence>
<evidence type="ECO:0000256" key="4">
    <source>
        <dbReference type="ARBA" id="ARBA00022729"/>
    </source>
</evidence>
<comment type="similarity">
    <text evidence="1">In the N-terminal section; belongs to the PMEI family.</text>
</comment>
<dbReference type="Pfam" id="PF04043">
    <property type="entry name" value="PMEI"/>
    <property type="match status" value="1"/>
</dbReference>
<sequence length="272" mass="29296">MEGSYFSTLTTLVVFATYMNQCLASRPIPTETNTQFIKTSCGATTYPELCFSSLSSYANEIQSSPKVLASTALSVALTTTRSTSETIAKLYKSQGLKPKEAAALSDCVEELSDSVDELENSIKEMGNAGGKSFGLQMNDIQTWVSSSLTDEDTCLDGFTANGNVKNTVRNQIVNVAQMTNSSHLEFLQPKLTKILCQKIQEQVYIPCGDDDGDDRSGLTHDACASNDDGDDPIGMAIREELGPIGVAMAMREERCSNRSGDDYGDDPIGVAI</sequence>
<feature type="coiled-coil region" evidence="8">
    <location>
        <begin position="101"/>
        <end position="128"/>
    </location>
</feature>
<evidence type="ECO:0000256" key="8">
    <source>
        <dbReference type="SAM" id="Coils"/>
    </source>
</evidence>
<dbReference type="GO" id="GO:0030599">
    <property type="term" value="F:pectinesterase activity"/>
    <property type="evidence" value="ECO:0007669"/>
    <property type="project" value="UniProtKB-EC"/>
</dbReference>
<dbReference type="SUPFAM" id="SSF101148">
    <property type="entry name" value="Plant invertase/pectin methylesterase inhibitor"/>
    <property type="match status" value="1"/>
</dbReference>
<proteinExistence type="inferred from homology"/>
<keyword evidence="8" id="KW-0175">Coiled coil</keyword>
<name>A0AAW0LML4_QUESU</name>
<comment type="caution">
    <text evidence="11">The sequence shown here is derived from an EMBL/GenBank/DDBJ whole genome shotgun (WGS) entry which is preliminary data.</text>
</comment>